<comment type="caution">
    <text evidence="1">The sequence shown here is derived from an EMBL/GenBank/DDBJ whole genome shotgun (WGS) entry which is preliminary data.</text>
</comment>
<sequence>MPTLLTLIPPKPYRKYICVPILYTILYFATTYPIDSQKHTYGNLFNGVFILLYWYTLDVFVVTEYPELRNYHVAIGETQEFVISHYTKPSFAKWRWCAQRTFFNIRGIGWNWEIKGLPPPVYKTRLGWLLDAIFIQGGLKSLIFDIFFNIWAATKFIKMDGWNDPELVASGKEPELCLYSGPLWKQMVLAFAAAYVIYFNLHIMHVASCFPWVLFGLCPVEECSPAFGSFNGVFTVKSLWGNFWHKLIY</sequence>
<reference evidence="1" key="1">
    <citation type="submission" date="2023-04" db="EMBL/GenBank/DDBJ databases">
        <title>Ambrosiozyma monospora NBRC 10751.</title>
        <authorList>
            <person name="Ichikawa N."/>
            <person name="Sato H."/>
            <person name="Tonouchi N."/>
        </authorList>
    </citation>
    <scope>NUCLEOTIDE SEQUENCE</scope>
    <source>
        <strain evidence="1">NBRC 10751</strain>
    </source>
</reference>
<evidence type="ECO:0000313" key="1">
    <source>
        <dbReference type="EMBL" id="GMF00522.1"/>
    </source>
</evidence>
<dbReference type="EMBL" id="BSXS01011448">
    <property type="protein sequence ID" value="GMF00522.1"/>
    <property type="molecule type" value="Genomic_DNA"/>
</dbReference>
<gene>
    <name evidence="1" type="ORF">Amon02_001102500</name>
</gene>
<dbReference type="Proteomes" id="UP001165064">
    <property type="component" value="Unassembled WGS sequence"/>
</dbReference>
<protein>
    <submittedName>
        <fullName evidence="1">Unnamed protein product</fullName>
    </submittedName>
</protein>
<organism evidence="1 2">
    <name type="scientific">Ambrosiozyma monospora</name>
    <name type="common">Yeast</name>
    <name type="synonym">Endomycopsis monosporus</name>
    <dbReference type="NCBI Taxonomy" id="43982"/>
    <lineage>
        <taxon>Eukaryota</taxon>
        <taxon>Fungi</taxon>
        <taxon>Dikarya</taxon>
        <taxon>Ascomycota</taxon>
        <taxon>Saccharomycotina</taxon>
        <taxon>Pichiomycetes</taxon>
        <taxon>Pichiales</taxon>
        <taxon>Pichiaceae</taxon>
        <taxon>Ambrosiozyma</taxon>
    </lineage>
</organism>
<name>A0ACB5U3G6_AMBMO</name>
<evidence type="ECO:0000313" key="2">
    <source>
        <dbReference type="Proteomes" id="UP001165064"/>
    </source>
</evidence>
<accession>A0ACB5U3G6</accession>
<proteinExistence type="predicted"/>
<keyword evidence="2" id="KW-1185">Reference proteome</keyword>